<organism evidence="4 5">
    <name type="scientific">Photobacterium aphoticum</name>
    <dbReference type="NCBI Taxonomy" id="754436"/>
    <lineage>
        <taxon>Bacteria</taxon>
        <taxon>Pseudomonadati</taxon>
        <taxon>Pseudomonadota</taxon>
        <taxon>Gammaproteobacteria</taxon>
        <taxon>Vibrionales</taxon>
        <taxon>Vibrionaceae</taxon>
        <taxon>Photobacterium</taxon>
    </lineage>
</organism>
<dbReference type="EMBL" id="LDOV01000030">
    <property type="protein sequence ID" value="KLU99581.1"/>
    <property type="molecule type" value="Genomic_DNA"/>
</dbReference>
<evidence type="ECO:0000313" key="5">
    <source>
        <dbReference type="Proteomes" id="UP000036426"/>
    </source>
</evidence>
<dbReference type="PROSITE" id="PS00708">
    <property type="entry name" value="PRO_ENDOPEP_SER"/>
    <property type="match status" value="1"/>
</dbReference>
<keyword evidence="5" id="KW-1185">Reference proteome</keyword>
<dbReference type="Pfam" id="PF02129">
    <property type="entry name" value="Peptidase_S15"/>
    <property type="match status" value="1"/>
</dbReference>
<evidence type="ECO:0000259" key="3">
    <source>
        <dbReference type="Pfam" id="PF02129"/>
    </source>
</evidence>
<name>A0A0J1JD40_9GAMM</name>
<dbReference type="InterPro" id="IPR002471">
    <property type="entry name" value="Pept_S9_AS"/>
</dbReference>
<feature type="domain" description="Xaa-Pro dipeptidyl-peptidase-like" evidence="3">
    <location>
        <begin position="50"/>
        <end position="195"/>
    </location>
</feature>
<dbReference type="Proteomes" id="UP000036426">
    <property type="component" value="Unassembled WGS sequence"/>
</dbReference>
<dbReference type="GO" id="GO:0004252">
    <property type="term" value="F:serine-type endopeptidase activity"/>
    <property type="evidence" value="ECO:0007669"/>
    <property type="project" value="InterPro"/>
</dbReference>
<protein>
    <recommendedName>
        <fullName evidence="3">Xaa-Pro dipeptidyl-peptidase-like domain-containing protein</fullName>
    </recommendedName>
</protein>
<sequence>MTMQSLRHSFTLTNMAVFMALSFSSSLYAKESKVVIPVDDQSVVGTLNVPDNVAQPPVILMLHGFMGQKDELQIEGTDEGIYTRTARTLASQGIASLRIDFRGAGESDGQWADTTFSRQIEDAQRALQWLKNQPQINPNKVGLLGWSQGGLVASHVANLNPDLDAVVLWSPVTHPYMTYGKLMGADLVLKASASAAETPFTTTTPWGYETTLKGKFFKEVLTMNPIGAIAHYPGPLLVIQGTQDDLVVNTDAWMHYHQGDNKHVELNTDHVWGAFSGPSMLDERVLPETINWFNAGFKAHTALADHTPD</sequence>
<dbReference type="PANTHER" id="PTHR43265:SF1">
    <property type="entry name" value="ESTERASE ESTD"/>
    <property type="match status" value="1"/>
</dbReference>
<reference evidence="4 5" key="1">
    <citation type="submission" date="2015-05" db="EMBL/GenBank/DDBJ databases">
        <title>Photobacterium galathea sp. nov.</title>
        <authorList>
            <person name="Machado H."/>
            <person name="Gram L."/>
        </authorList>
    </citation>
    <scope>NUCLEOTIDE SEQUENCE [LARGE SCALE GENOMIC DNA]</scope>
    <source>
        <strain evidence="4 5">DSM 25995</strain>
    </source>
</reference>
<evidence type="ECO:0000256" key="1">
    <source>
        <dbReference type="ARBA" id="ARBA00022801"/>
    </source>
</evidence>
<dbReference type="AlphaFoldDB" id="A0A0J1JD40"/>
<feature type="signal peptide" evidence="2">
    <location>
        <begin position="1"/>
        <end position="29"/>
    </location>
</feature>
<dbReference type="InterPro" id="IPR053145">
    <property type="entry name" value="AB_hydrolase_Est10"/>
</dbReference>
<proteinExistence type="predicted"/>
<keyword evidence="2" id="KW-0732">Signal</keyword>
<keyword evidence="1" id="KW-0378">Hydrolase</keyword>
<gene>
    <name evidence="4" type="ORF">ABT58_16725</name>
</gene>
<dbReference type="InterPro" id="IPR000383">
    <property type="entry name" value="Xaa-Pro-like_dom"/>
</dbReference>
<dbReference type="GO" id="GO:0052689">
    <property type="term" value="F:carboxylic ester hydrolase activity"/>
    <property type="evidence" value="ECO:0007669"/>
    <property type="project" value="TreeGrafter"/>
</dbReference>
<dbReference type="PATRIC" id="fig|754436.4.peg.3543"/>
<feature type="chain" id="PRO_5005253610" description="Xaa-Pro dipeptidyl-peptidase-like domain-containing protein" evidence="2">
    <location>
        <begin position="30"/>
        <end position="309"/>
    </location>
</feature>
<accession>A0A0J1JD40</accession>
<dbReference type="GO" id="GO:0006508">
    <property type="term" value="P:proteolysis"/>
    <property type="evidence" value="ECO:0007669"/>
    <property type="project" value="InterPro"/>
</dbReference>
<dbReference type="InterPro" id="IPR029058">
    <property type="entry name" value="AB_hydrolase_fold"/>
</dbReference>
<comment type="caution">
    <text evidence="4">The sequence shown here is derived from an EMBL/GenBank/DDBJ whole genome shotgun (WGS) entry which is preliminary data.</text>
</comment>
<evidence type="ECO:0000256" key="2">
    <source>
        <dbReference type="SAM" id="SignalP"/>
    </source>
</evidence>
<dbReference type="Gene3D" id="3.40.50.1820">
    <property type="entry name" value="alpha/beta hydrolase"/>
    <property type="match status" value="1"/>
</dbReference>
<evidence type="ECO:0000313" key="4">
    <source>
        <dbReference type="EMBL" id="KLU99581.1"/>
    </source>
</evidence>
<dbReference type="SUPFAM" id="SSF53474">
    <property type="entry name" value="alpha/beta-Hydrolases"/>
    <property type="match status" value="1"/>
</dbReference>
<dbReference type="PANTHER" id="PTHR43265">
    <property type="entry name" value="ESTERASE ESTD"/>
    <property type="match status" value="1"/>
</dbReference>